<dbReference type="PANTHER" id="PTHR43539:SF68">
    <property type="entry name" value="FLAVIN-BINDING MONOOXYGENASE-LIKE PROTEIN (AFU_ORTHOLOGUE AFUA_4G09220)"/>
    <property type="match status" value="1"/>
</dbReference>
<proteinExistence type="predicted"/>
<dbReference type="GO" id="GO:0004497">
    <property type="term" value="F:monooxygenase activity"/>
    <property type="evidence" value="ECO:0007669"/>
    <property type="project" value="TreeGrafter"/>
</dbReference>
<evidence type="ECO:0000313" key="2">
    <source>
        <dbReference type="EMBL" id="TFL05208.1"/>
    </source>
</evidence>
<keyword evidence="3" id="KW-1185">Reference proteome</keyword>
<gene>
    <name evidence="2" type="ORF">BDV98DRAFT_542839</name>
</gene>
<dbReference type="InterPro" id="IPR036188">
    <property type="entry name" value="FAD/NAD-bd_sf"/>
</dbReference>
<dbReference type="PANTHER" id="PTHR43539">
    <property type="entry name" value="FLAVIN-BINDING MONOOXYGENASE-LIKE PROTEIN (AFU_ORTHOLOGUE AFUA_4G09220)"/>
    <property type="match status" value="1"/>
</dbReference>
<dbReference type="GO" id="GO:0050660">
    <property type="term" value="F:flavin adenine dinucleotide binding"/>
    <property type="evidence" value="ECO:0007669"/>
    <property type="project" value="TreeGrafter"/>
</dbReference>
<dbReference type="AlphaFoldDB" id="A0A5C3QV06"/>
<dbReference type="InterPro" id="IPR032710">
    <property type="entry name" value="NTF2-like_dom_sf"/>
</dbReference>
<reference evidence="2 3" key="1">
    <citation type="journal article" date="2019" name="Nat. Ecol. Evol.">
        <title>Megaphylogeny resolves global patterns of mushroom evolution.</title>
        <authorList>
            <person name="Varga T."/>
            <person name="Krizsan K."/>
            <person name="Foldi C."/>
            <person name="Dima B."/>
            <person name="Sanchez-Garcia M."/>
            <person name="Sanchez-Ramirez S."/>
            <person name="Szollosi G.J."/>
            <person name="Szarkandi J.G."/>
            <person name="Papp V."/>
            <person name="Albert L."/>
            <person name="Andreopoulos W."/>
            <person name="Angelini C."/>
            <person name="Antonin V."/>
            <person name="Barry K.W."/>
            <person name="Bougher N.L."/>
            <person name="Buchanan P."/>
            <person name="Buyck B."/>
            <person name="Bense V."/>
            <person name="Catcheside P."/>
            <person name="Chovatia M."/>
            <person name="Cooper J."/>
            <person name="Damon W."/>
            <person name="Desjardin D."/>
            <person name="Finy P."/>
            <person name="Geml J."/>
            <person name="Haridas S."/>
            <person name="Hughes K."/>
            <person name="Justo A."/>
            <person name="Karasinski D."/>
            <person name="Kautmanova I."/>
            <person name="Kiss B."/>
            <person name="Kocsube S."/>
            <person name="Kotiranta H."/>
            <person name="LaButti K.M."/>
            <person name="Lechner B.E."/>
            <person name="Liimatainen K."/>
            <person name="Lipzen A."/>
            <person name="Lukacs Z."/>
            <person name="Mihaltcheva S."/>
            <person name="Morgado L.N."/>
            <person name="Niskanen T."/>
            <person name="Noordeloos M.E."/>
            <person name="Ohm R.A."/>
            <person name="Ortiz-Santana B."/>
            <person name="Ovrebo C."/>
            <person name="Racz N."/>
            <person name="Riley R."/>
            <person name="Savchenko A."/>
            <person name="Shiryaev A."/>
            <person name="Soop K."/>
            <person name="Spirin V."/>
            <person name="Szebenyi C."/>
            <person name="Tomsovsky M."/>
            <person name="Tulloss R.E."/>
            <person name="Uehling J."/>
            <person name="Grigoriev I.V."/>
            <person name="Vagvolgyi C."/>
            <person name="Papp T."/>
            <person name="Martin F.M."/>
            <person name="Miettinen O."/>
            <person name="Hibbett D.S."/>
            <person name="Nagy L.G."/>
        </authorList>
    </citation>
    <scope>NUCLEOTIDE SEQUENCE [LARGE SCALE GENOMIC DNA]</scope>
    <source>
        <strain evidence="2 3">CBS 309.79</strain>
    </source>
</reference>
<dbReference type="Gene3D" id="3.10.450.50">
    <property type="match status" value="1"/>
</dbReference>
<dbReference type="PRINTS" id="PR00411">
    <property type="entry name" value="PNDRDTASEI"/>
</dbReference>
<organism evidence="2 3">
    <name type="scientific">Pterulicium gracile</name>
    <dbReference type="NCBI Taxonomy" id="1884261"/>
    <lineage>
        <taxon>Eukaryota</taxon>
        <taxon>Fungi</taxon>
        <taxon>Dikarya</taxon>
        <taxon>Basidiomycota</taxon>
        <taxon>Agaricomycotina</taxon>
        <taxon>Agaricomycetes</taxon>
        <taxon>Agaricomycetidae</taxon>
        <taxon>Agaricales</taxon>
        <taxon>Pleurotineae</taxon>
        <taxon>Pterulaceae</taxon>
        <taxon>Pterulicium</taxon>
    </lineage>
</organism>
<dbReference type="SUPFAM" id="SSF51905">
    <property type="entry name" value="FAD/NAD(P)-binding domain"/>
    <property type="match status" value="1"/>
</dbReference>
<evidence type="ECO:0008006" key="4">
    <source>
        <dbReference type="Google" id="ProtNLM"/>
    </source>
</evidence>
<dbReference type="STRING" id="1884261.A0A5C3QV06"/>
<dbReference type="SUPFAM" id="SSF54427">
    <property type="entry name" value="NTF2-like"/>
    <property type="match status" value="1"/>
</dbReference>
<dbReference type="Pfam" id="PF13738">
    <property type="entry name" value="Pyr_redox_3"/>
    <property type="match status" value="1"/>
</dbReference>
<protein>
    <recommendedName>
        <fullName evidence="4">FAD/NAD(P)-binding domain-containing protein</fullName>
    </recommendedName>
</protein>
<dbReference type="OrthoDB" id="74360at2759"/>
<sequence length="601" mass="66792">MRDPAPLPTFGLLGLQKAPENIDANSVASGWIQSFSNALSTGDVDAILEHFIDQCYWRDILAFTWDFRTFDGKDRFRQFLQDCLAETKPESFAAVVDQLQSVQQVAPDLLWLQSSFKFETKVGQCSGIVRLVPLPSGQWKAHSIFTNLEEIRGFPEQLGHLRNPDPNHGKWVSGREKEMEFADGDPPVLIVGGGHSGLTIAARLKVLGIKSLIIERNGRIGDNWRKRYQALCLHDPVWYDHMAYLPFPPTWPVYTPAPKLANWLEGYSETMELNVWTSSEVLSASQDASNKWHVVVQRKNGAKRTFSVNHLVFATGIGGGLMNMPEYPGMDKFKGQILHSMQHDRATDHAGKKVVIIGACTSAHDIATDYADHGVDITMYQRNSTYIMSVQNGWKVLMGGVYDETGPPSDVADRLNASFSNMMRVPIYQSQIAQIAEMDKELLDNLNEVGFKTNLGVNNTGFALLAWGRAGGYYLDVGASQYIIDRKIKMKSGTQLTTFSENGLKFDDGSELEADVVLFATGFGDAPNYISKICGPEVAAKMGKIWGLDEEGEICGAWRDTGVPGMWYMMGNLALARFHSKHVALQIKAMEEGVFGSRYPL</sequence>
<accession>A0A5C3QV06</accession>
<dbReference type="EMBL" id="ML178817">
    <property type="protein sequence ID" value="TFL05208.1"/>
    <property type="molecule type" value="Genomic_DNA"/>
</dbReference>
<name>A0A5C3QV06_9AGAR</name>
<keyword evidence="1" id="KW-0560">Oxidoreductase</keyword>
<evidence type="ECO:0000313" key="3">
    <source>
        <dbReference type="Proteomes" id="UP000305067"/>
    </source>
</evidence>
<dbReference type="InterPro" id="IPR050982">
    <property type="entry name" value="Auxin_biosynth/cation_transpt"/>
</dbReference>
<evidence type="ECO:0000256" key="1">
    <source>
        <dbReference type="ARBA" id="ARBA00023002"/>
    </source>
</evidence>
<dbReference type="Proteomes" id="UP000305067">
    <property type="component" value="Unassembled WGS sequence"/>
</dbReference>
<dbReference type="Gene3D" id="3.50.50.60">
    <property type="entry name" value="FAD/NAD(P)-binding domain"/>
    <property type="match status" value="2"/>
</dbReference>